<evidence type="ECO:0000259" key="12">
    <source>
        <dbReference type="Pfam" id="PF07732"/>
    </source>
</evidence>
<evidence type="ECO:0000256" key="6">
    <source>
        <dbReference type="ARBA" id="ARBA00023157"/>
    </source>
</evidence>
<evidence type="ECO:0000256" key="8">
    <source>
        <dbReference type="SAM" id="Phobius"/>
    </source>
</evidence>
<dbReference type="CDD" id="cd13877">
    <property type="entry name" value="CuRO_2_Fet3p_like"/>
    <property type="match status" value="1"/>
</dbReference>
<evidence type="ECO:0000313" key="13">
    <source>
        <dbReference type="EMBL" id="WWD18251.1"/>
    </source>
</evidence>
<evidence type="ECO:0000313" key="14">
    <source>
        <dbReference type="Proteomes" id="UP000322225"/>
    </source>
</evidence>
<dbReference type="CDD" id="cd13899">
    <property type="entry name" value="CuRO_3_Fet3p"/>
    <property type="match status" value="1"/>
</dbReference>
<evidence type="ECO:0000259" key="10">
    <source>
        <dbReference type="Pfam" id="PF00394"/>
    </source>
</evidence>
<dbReference type="KEGG" id="ksn:43592389"/>
<dbReference type="InterPro" id="IPR011706">
    <property type="entry name" value="Cu-oxidase_C"/>
</dbReference>
<reference evidence="13" key="2">
    <citation type="submission" date="2024-01" db="EMBL/GenBank/DDBJ databases">
        <title>Comparative genomics of Cryptococcus and Kwoniella reveals pathogenesis evolution and contrasting modes of karyotype evolution via chromosome fusion or intercentromeric recombination.</title>
        <authorList>
            <person name="Coelho M.A."/>
            <person name="David-Palma M."/>
            <person name="Shea T."/>
            <person name="Bowers K."/>
            <person name="McGinley-Smith S."/>
            <person name="Mohammad A.W."/>
            <person name="Gnirke A."/>
            <person name="Yurkov A.M."/>
            <person name="Nowrousian M."/>
            <person name="Sun S."/>
            <person name="Cuomo C.A."/>
            <person name="Heitman J."/>
        </authorList>
    </citation>
    <scope>NUCLEOTIDE SEQUENCE</scope>
    <source>
        <strain evidence="13">CBS 12478</strain>
    </source>
</reference>
<dbReference type="GO" id="GO:0033573">
    <property type="term" value="C:high-affinity iron permease complex"/>
    <property type="evidence" value="ECO:0007669"/>
    <property type="project" value="TreeGrafter"/>
</dbReference>
<dbReference type="InterPro" id="IPR008972">
    <property type="entry name" value="Cupredoxin"/>
</dbReference>
<feature type="transmembrane region" description="Helical" evidence="8">
    <location>
        <begin position="559"/>
        <end position="581"/>
    </location>
</feature>
<keyword evidence="6" id="KW-1015">Disulfide bond</keyword>
<dbReference type="AlphaFoldDB" id="A0AAJ8MX24"/>
<dbReference type="Pfam" id="PF00394">
    <property type="entry name" value="Cu-oxidase"/>
    <property type="match status" value="1"/>
</dbReference>
<evidence type="ECO:0000256" key="4">
    <source>
        <dbReference type="ARBA" id="ARBA00023002"/>
    </source>
</evidence>
<dbReference type="Gene3D" id="2.60.40.420">
    <property type="entry name" value="Cupredoxins - blue copper proteins"/>
    <property type="match status" value="3"/>
</dbReference>
<name>A0AAJ8MX24_9TREE</name>
<feature type="chain" id="PRO_5042612550" description="L-ascorbate oxidase" evidence="9">
    <location>
        <begin position="21"/>
        <end position="615"/>
    </location>
</feature>
<organism evidence="13 14">
    <name type="scientific">Kwoniella shandongensis</name>
    <dbReference type="NCBI Taxonomy" id="1734106"/>
    <lineage>
        <taxon>Eukaryota</taxon>
        <taxon>Fungi</taxon>
        <taxon>Dikarya</taxon>
        <taxon>Basidiomycota</taxon>
        <taxon>Agaricomycotina</taxon>
        <taxon>Tremellomycetes</taxon>
        <taxon>Tremellales</taxon>
        <taxon>Cryptococcaceae</taxon>
        <taxon>Kwoniella</taxon>
    </lineage>
</organism>
<dbReference type="GO" id="GO:0033215">
    <property type="term" value="P:reductive iron assimilation"/>
    <property type="evidence" value="ECO:0007669"/>
    <property type="project" value="TreeGrafter"/>
</dbReference>
<dbReference type="EMBL" id="CP144054">
    <property type="protein sequence ID" value="WWD18251.1"/>
    <property type="molecule type" value="Genomic_DNA"/>
</dbReference>
<dbReference type="PANTHER" id="PTHR11709:SF361">
    <property type="entry name" value="IRON TRANSPORT MULTICOPPER OXIDASE FET3"/>
    <property type="match status" value="1"/>
</dbReference>
<accession>A0AAJ8MX24</accession>
<keyword evidence="2" id="KW-0479">Metal-binding</keyword>
<dbReference type="PROSITE" id="PS00079">
    <property type="entry name" value="MULTICOPPER_OXIDASE1"/>
    <property type="match status" value="1"/>
</dbReference>
<feature type="domain" description="Plastocyanin-like" evidence="12">
    <location>
        <begin position="29"/>
        <end position="148"/>
    </location>
</feature>
<keyword evidence="4" id="KW-0560">Oxidoreductase</keyword>
<feature type="domain" description="Plastocyanin-like" evidence="11">
    <location>
        <begin position="389"/>
        <end position="500"/>
    </location>
</feature>
<dbReference type="Proteomes" id="UP000322225">
    <property type="component" value="Chromosome 4"/>
</dbReference>
<keyword evidence="8" id="KW-0472">Membrane</keyword>
<protein>
    <recommendedName>
        <fullName evidence="15">L-ascorbate oxidase</fullName>
    </recommendedName>
</protein>
<keyword evidence="8" id="KW-0812">Transmembrane</keyword>
<dbReference type="GO" id="GO:0005507">
    <property type="term" value="F:copper ion binding"/>
    <property type="evidence" value="ECO:0007669"/>
    <property type="project" value="InterPro"/>
</dbReference>
<feature type="signal peptide" evidence="9">
    <location>
        <begin position="1"/>
        <end position="20"/>
    </location>
</feature>
<evidence type="ECO:0000256" key="3">
    <source>
        <dbReference type="ARBA" id="ARBA00022729"/>
    </source>
</evidence>
<dbReference type="InterPro" id="IPR044130">
    <property type="entry name" value="CuRO_2_Fet3-like"/>
</dbReference>
<evidence type="ECO:0000256" key="7">
    <source>
        <dbReference type="ARBA" id="ARBA00023180"/>
    </source>
</evidence>
<keyword evidence="14" id="KW-1185">Reference proteome</keyword>
<evidence type="ECO:0008006" key="15">
    <source>
        <dbReference type="Google" id="ProtNLM"/>
    </source>
</evidence>
<dbReference type="CDD" id="cd13851">
    <property type="entry name" value="CuRO_1_Fet3p"/>
    <property type="match status" value="1"/>
</dbReference>
<feature type="domain" description="Plastocyanin-like" evidence="10">
    <location>
        <begin position="160"/>
        <end position="303"/>
    </location>
</feature>
<evidence type="ECO:0000256" key="1">
    <source>
        <dbReference type="ARBA" id="ARBA00010609"/>
    </source>
</evidence>
<keyword evidence="8" id="KW-1133">Transmembrane helix</keyword>
<reference evidence="13" key="1">
    <citation type="submission" date="2017-08" db="EMBL/GenBank/DDBJ databases">
        <authorList>
            <person name="Cuomo C."/>
            <person name="Billmyre B."/>
            <person name="Heitman J."/>
        </authorList>
    </citation>
    <scope>NUCLEOTIDE SEQUENCE</scope>
    <source>
        <strain evidence="13">CBS 12478</strain>
    </source>
</reference>
<keyword evidence="7" id="KW-0325">Glycoprotein</keyword>
<dbReference type="SUPFAM" id="SSF49503">
    <property type="entry name" value="Cupredoxins"/>
    <property type="match status" value="3"/>
</dbReference>
<evidence type="ECO:0000256" key="5">
    <source>
        <dbReference type="ARBA" id="ARBA00023008"/>
    </source>
</evidence>
<dbReference type="PANTHER" id="PTHR11709">
    <property type="entry name" value="MULTI-COPPER OXIDASE"/>
    <property type="match status" value="1"/>
</dbReference>
<proteinExistence type="inferred from homology"/>
<dbReference type="GO" id="GO:0004322">
    <property type="term" value="F:ferroxidase activity"/>
    <property type="evidence" value="ECO:0007669"/>
    <property type="project" value="TreeGrafter"/>
</dbReference>
<comment type="similarity">
    <text evidence="1">Belongs to the multicopper oxidase family.</text>
</comment>
<dbReference type="FunFam" id="2.60.40.420:FF:000025">
    <property type="entry name" value="FET5p Multicopper oxidase"/>
    <property type="match status" value="1"/>
</dbReference>
<evidence type="ECO:0000256" key="9">
    <source>
        <dbReference type="SAM" id="SignalP"/>
    </source>
</evidence>
<keyword evidence="3 9" id="KW-0732">Signal</keyword>
<dbReference type="InterPro" id="IPR002355">
    <property type="entry name" value="Cu_oxidase_Cu_BS"/>
</dbReference>
<sequence length="615" mass="68577">MRSRTALTTTALALVASVQAATIEHWWNITYATANPDGLQERRVFGINGTWPPPVLTAIQGDVLIMHVTNGLGDSAVGTSLHTHGMFFNGSNWADGATGVTQCPIPNGHTLSYKIDTSRQTGTYWIHGHHEGQNTDGLRAPFVIFPQNGTGRADNVTWDEEYIFTMADWYHKEYPDMIKDDFLTWTNPTGAEPVPDAAVMYGAYKNGTYFHTNQDLSSGVGVSDSASLPFEAGKTYRLHFVNMGTLSMFWVHMDQHDMQIIEVDGIEVEPYPIDTLTVSVAQRYSVLVTAKNTTDANYALMFYQDTDMYDAVPDELVLNNTVQITYNSAAPPATAVIVDEIETFNDTQLVPVLKRELLKPDVSFELNAYFDTYDDGTNRASFNNITYQMPMDTPSMFTALTMGEDSFNPAVYGAQTNAFVYKHMQNVQLTVFNWDAGFHPFHFHGHEFQVTNPSRRDTIVIPPTGSVTLRWTADNPGAWMFHCHIDWHLSSGLAAIFLEAVETFQAENTTDIIPNQIYDQCKAWGSHTEGNIVGTFSTTDFKGQMLGPYPLVMGWTSKAIGALAGCIITALLGFAAIVWYASGELDEAELEEEMKRKQELKNNKVPAWKKVMKQF</sequence>
<gene>
    <name evidence="13" type="ORF">CI109_102701</name>
</gene>
<dbReference type="GeneID" id="43592389"/>
<evidence type="ECO:0000256" key="2">
    <source>
        <dbReference type="ARBA" id="ARBA00022723"/>
    </source>
</evidence>
<dbReference type="InterPro" id="IPR045087">
    <property type="entry name" value="Cu-oxidase_fam"/>
</dbReference>
<keyword evidence="5" id="KW-0186">Copper</keyword>
<dbReference type="InterPro" id="IPR001117">
    <property type="entry name" value="Cu-oxidase_2nd"/>
</dbReference>
<dbReference type="InterPro" id="IPR033138">
    <property type="entry name" value="Cu_oxidase_CS"/>
</dbReference>
<dbReference type="PROSITE" id="PS00080">
    <property type="entry name" value="MULTICOPPER_OXIDASE2"/>
    <property type="match status" value="1"/>
</dbReference>
<dbReference type="GO" id="GO:0010106">
    <property type="term" value="P:cellular response to iron ion starvation"/>
    <property type="evidence" value="ECO:0007669"/>
    <property type="project" value="TreeGrafter"/>
</dbReference>
<dbReference type="Pfam" id="PF07731">
    <property type="entry name" value="Cu-oxidase_2"/>
    <property type="match status" value="1"/>
</dbReference>
<dbReference type="InterPro" id="IPR011707">
    <property type="entry name" value="Cu-oxidase-like_N"/>
</dbReference>
<dbReference type="RefSeq" id="XP_065823252.1">
    <property type="nucleotide sequence ID" value="XM_065967180.1"/>
</dbReference>
<dbReference type="Pfam" id="PF07732">
    <property type="entry name" value="Cu-oxidase_3"/>
    <property type="match status" value="1"/>
</dbReference>
<evidence type="ECO:0000259" key="11">
    <source>
        <dbReference type="Pfam" id="PF07731"/>
    </source>
</evidence>